<feature type="region of interest" description="Disordered" evidence="1">
    <location>
        <begin position="22"/>
        <end position="96"/>
    </location>
</feature>
<dbReference type="EMBL" id="BMYK01000015">
    <property type="protein sequence ID" value="GHC91890.1"/>
    <property type="molecule type" value="Genomic_DNA"/>
</dbReference>
<accession>A0ABQ3G6J9</accession>
<evidence type="ECO:0000313" key="3">
    <source>
        <dbReference type="EMBL" id="GHC91890.1"/>
    </source>
</evidence>
<feature type="compositionally biased region" description="Low complexity" evidence="1">
    <location>
        <begin position="46"/>
        <end position="64"/>
    </location>
</feature>
<organism evidence="3 4">
    <name type="scientific">Pseudorhodoferax aquiterrae</name>
    <dbReference type="NCBI Taxonomy" id="747304"/>
    <lineage>
        <taxon>Bacteria</taxon>
        <taxon>Pseudomonadati</taxon>
        <taxon>Pseudomonadota</taxon>
        <taxon>Betaproteobacteria</taxon>
        <taxon>Burkholderiales</taxon>
        <taxon>Comamonadaceae</taxon>
    </lineage>
</organism>
<keyword evidence="2" id="KW-0732">Signal</keyword>
<feature type="chain" id="PRO_5045556941" description="Translation initiation factor IF-2" evidence="2">
    <location>
        <begin position="23"/>
        <end position="96"/>
    </location>
</feature>
<reference evidence="4" key="1">
    <citation type="journal article" date="2019" name="Int. J. Syst. Evol. Microbiol.">
        <title>The Global Catalogue of Microorganisms (GCM) 10K type strain sequencing project: providing services to taxonomists for standard genome sequencing and annotation.</title>
        <authorList>
            <consortium name="The Broad Institute Genomics Platform"/>
            <consortium name="The Broad Institute Genome Sequencing Center for Infectious Disease"/>
            <person name="Wu L."/>
            <person name="Ma J."/>
        </authorList>
    </citation>
    <scope>NUCLEOTIDE SEQUENCE [LARGE SCALE GENOMIC DNA]</scope>
    <source>
        <strain evidence="4">KCTC 23314</strain>
    </source>
</reference>
<feature type="signal peptide" evidence="2">
    <location>
        <begin position="1"/>
        <end position="22"/>
    </location>
</feature>
<comment type="caution">
    <text evidence="3">The sequence shown here is derived from an EMBL/GenBank/DDBJ whole genome shotgun (WGS) entry which is preliminary data.</text>
</comment>
<dbReference type="Proteomes" id="UP000626210">
    <property type="component" value="Unassembled WGS sequence"/>
</dbReference>
<sequence>MRTARSLTLAAALLAGMLPALHAQNASSPPRPTTGEGANPRQDGSTRAGTPRPPSAAASAGATPRSEHDAKHPPGYRKGSSTPRDSDAGSILGTPK</sequence>
<protein>
    <recommendedName>
        <fullName evidence="5">Translation initiation factor IF-2</fullName>
    </recommendedName>
</protein>
<keyword evidence="4" id="KW-1185">Reference proteome</keyword>
<dbReference type="RefSeq" id="WP_189688782.1">
    <property type="nucleotide sequence ID" value="NZ_BMYK01000015.1"/>
</dbReference>
<proteinExistence type="predicted"/>
<gene>
    <name evidence="3" type="ORF">GCM10007320_41190</name>
</gene>
<evidence type="ECO:0008006" key="5">
    <source>
        <dbReference type="Google" id="ProtNLM"/>
    </source>
</evidence>
<evidence type="ECO:0000256" key="1">
    <source>
        <dbReference type="SAM" id="MobiDB-lite"/>
    </source>
</evidence>
<evidence type="ECO:0000313" key="4">
    <source>
        <dbReference type="Proteomes" id="UP000626210"/>
    </source>
</evidence>
<evidence type="ECO:0000256" key="2">
    <source>
        <dbReference type="SAM" id="SignalP"/>
    </source>
</evidence>
<name>A0ABQ3G6J9_9BURK</name>